<proteinExistence type="predicted"/>
<sequence length="50" mass="5764">MIARKFMSLIIYLSSLSSLNNVVVFSSFDLWAIHGFWSLGCLSWFVLHII</sequence>
<gene>
    <name evidence="2" type="ORF">Scep_025910</name>
</gene>
<dbReference type="Proteomes" id="UP001419268">
    <property type="component" value="Unassembled WGS sequence"/>
</dbReference>
<feature type="transmembrane region" description="Helical" evidence="1">
    <location>
        <begin position="31"/>
        <end position="49"/>
    </location>
</feature>
<evidence type="ECO:0000313" key="2">
    <source>
        <dbReference type="EMBL" id="KAK9094441.1"/>
    </source>
</evidence>
<evidence type="ECO:0000313" key="3">
    <source>
        <dbReference type="Proteomes" id="UP001419268"/>
    </source>
</evidence>
<comment type="caution">
    <text evidence="2">The sequence shown here is derived from an EMBL/GenBank/DDBJ whole genome shotgun (WGS) entry which is preliminary data.</text>
</comment>
<evidence type="ECO:0000256" key="1">
    <source>
        <dbReference type="SAM" id="Phobius"/>
    </source>
</evidence>
<keyword evidence="3" id="KW-1185">Reference proteome</keyword>
<organism evidence="2 3">
    <name type="scientific">Stephania cephalantha</name>
    <dbReference type="NCBI Taxonomy" id="152367"/>
    <lineage>
        <taxon>Eukaryota</taxon>
        <taxon>Viridiplantae</taxon>
        <taxon>Streptophyta</taxon>
        <taxon>Embryophyta</taxon>
        <taxon>Tracheophyta</taxon>
        <taxon>Spermatophyta</taxon>
        <taxon>Magnoliopsida</taxon>
        <taxon>Ranunculales</taxon>
        <taxon>Menispermaceae</taxon>
        <taxon>Menispermoideae</taxon>
        <taxon>Cissampelideae</taxon>
        <taxon>Stephania</taxon>
    </lineage>
</organism>
<accession>A0AAP0HS03</accession>
<dbReference type="EMBL" id="JBBNAG010000011">
    <property type="protein sequence ID" value="KAK9094441.1"/>
    <property type="molecule type" value="Genomic_DNA"/>
</dbReference>
<name>A0AAP0HS03_9MAGN</name>
<keyword evidence="1" id="KW-0812">Transmembrane</keyword>
<keyword evidence="1" id="KW-1133">Transmembrane helix</keyword>
<protein>
    <submittedName>
        <fullName evidence="2">Uncharacterized protein</fullName>
    </submittedName>
</protein>
<reference evidence="2 3" key="1">
    <citation type="submission" date="2024-01" db="EMBL/GenBank/DDBJ databases">
        <title>Genome assemblies of Stephania.</title>
        <authorList>
            <person name="Yang L."/>
        </authorList>
    </citation>
    <scope>NUCLEOTIDE SEQUENCE [LARGE SCALE GENOMIC DNA]</scope>
    <source>
        <strain evidence="2">JXDWG</strain>
        <tissue evidence="2">Leaf</tissue>
    </source>
</reference>
<keyword evidence="1" id="KW-0472">Membrane</keyword>
<dbReference type="AlphaFoldDB" id="A0AAP0HS03"/>